<name>A0ABW9XIR0_9BACL</name>
<evidence type="ECO:0000313" key="2">
    <source>
        <dbReference type="EMBL" id="NBD22347.1"/>
    </source>
</evidence>
<feature type="transmembrane region" description="Helical" evidence="1">
    <location>
        <begin position="53"/>
        <end position="75"/>
    </location>
</feature>
<organism evidence="2 3">
    <name type="scientific">Paenibacillus glycinis</name>
    <dbReference type="NCBI Taxonomy" id="2697035"/>
    <lineage>
        <taxon>Bacteria</taxon>
        <taxon>Bacillati</taxon>
        <taxon>Bacillota</taxon>
        <taxon>Bacilli</taxon>
        <taxon>Bacillales</taxon>
        <taxon>Paenibacillaceae</taxon>
        <taxon>Paenibacillus</taxon>
    </lineage>
</organism>
<keyword evidence="1" id="KW-0472">Membrane</keyword>
<dbReference type="RefSeq" id="WP_161740137.1">
    <property type="nucleotide sequence ID" value="NZ_JAAAMV010000001.1"/>
</dbReference>
<dbReference type="Proteomes" id="UP000665561">
    <property type="component" value="Unassembled WGS sequence"/>
</dbReference>
<keyword evidence="3" id="KW-1185">Reference proteome</keyword>
<evidence type="ECO:0000256" key="1">
    <source>
        <dbReference type="SAM" id="Phobius"/>
    </source>
</evidence>
<accession>A0ABW9XIR0</accession>
<proteinExistence type="predicted"/>
<evidence type="ECO:0008006" key="4">
    <source>
        <dbReference type="Google" id="ProtNLM"/>
    </source>
</evidence>
<protein>
    <recommendedName>
        <fullName evidence="4">DUF4235 domain-containing protein</fullName>
    </recommendedName>
</protein>
<keyword evidence="1" id="KW-0812">Transmembrane</keyword>
<feature type="transmembrane region" description="Helical" evidence="1">
    <location>
        <begin position="7"/>
        <end position="33"/>
    </location>
</feature>
<dbReference type="EMBL" id="JAAAMV010000001">
    <property type="protein sequence ID" value="NBD22347.1"/>
    <property type="molecule type" value="Genomic_DNA"/>
</dbReference>
<comment type="caution">
    <text evidence="2">The sequence shown here is derived from an EMBL/GenBank/DDBJ whole genome shotgun (WGS) entry which is preliminary data.</text>
</comment>
<gene>
    <name evidence="2" type="ORF">GT019_00525</name>
</gene>
<sequence>MKALKRIVAGISMLFCGILLYLGTSIAAVIYLPNVTAWRTSRMHQALRESGGSAAHVMGICLAVAGLAVLLYECFMKGISRRYKELLKQRNEEFDRKYKGSVLDEEGK</sequence>
<keyword evidence="1" id="KW-1133">Transmembrane helix</keyword>
<evidence type="ECO:0000313" key="3">
    <source>
        <dbReference type="Proteomes" id="UP000665561"/>
    </source>
</evidence>
<reference evidence="2 3" key="1">
    <citation type="submission" date="2020-01" db="EMBL/GenBank/DDBJ databases">
        <title>Paenibacillus soybeanensis sp. nov. isolated from the nodules of soybean (Glycine max(L.) Merr).</title>
        <authorList>
            <person name="Wang H."/>
        </authorList>
    </citation>
    <scope>NUCLEOTIDE SEQUENCE [LARGE SCALE GENOMIC DNA]</scope>
    <source>
        <strain evidence="2 3">T1</strain>
    </source>
</reference>